<keyword evidence="4" id="KW-0812">Transmembrane</keyword>
<dbReference type="Pfam" id="PF03865">
    <property type="entry name" value="ShlB"/>
    <property type="match status" value="1"/>
</dbReference>
<keyword evidence="8" id="KW-0732">Signal</keyword>
<dbReference type="InterPro" id="IPR051544">
    <property type="entry name" value="TPS_OM_transporter"/>
</dbReference>
<reference evidence="12" key="1">
    <citation type="submission" date="2021-02" db="EMBL/GenBank/DDBJ databases">
        <title>Neisseriaceae sp. 26B isolated from the cloaca of a Common Toad-headed Turtle (Mesoclemmys nasuta).</title>
        <authorList>
            <person name="Spergser J."/>
            <person name="Busse H.-J."/>
        </authorList>
    </citation>
    <scope>NUCLEOTIDE SEQUENCE</scope>
    <source>
        <strain evidence="12">26B</strain>
    </source>
</reference>
<dbReference type="GO" id="GO:0046819">
    <property type="term" value="P:protein secretion by the type V secretion system"/>
    <property type="evidence" value="ECO:0007669"/>
    <property type="project" value="TreeGrafter"/>
</dbReference>
<dbReference type="GO" id="GO:0009279">
    <property type="term" value="C:cell outer membrane"/>
    <property type="evidence" value="ECO:0007669"/>
    <property type="project" value="UniProtKB-SubCell"/>
</dbReference>
<dbReference type="RefSeq" id="WP_230338203.1">
    <property type="nucleotide sequence ID" value="NZ_CP069798.1"/>
</dbReference>
<dbReference type="Proteomes" id="UP000653156">
    <property type="component" value="Chromosome"/>
</dbReference>
<keyword evidence="13" id="KW-1185">Reference proteome</keyword>
<feature type="domain" description="Haemolysin activator HlyB C-terminal" evidence="9">
    <location>
        <begin position="251"/>
        <end position="573"/>
    </location>
</feature>
<evidence type="ECO:0000256" key="7">
    <source>
        <dbReference type="ARBA" id="ARBA00023237"/>
    </source>
</evidence>
<protein>
    <submittedName>
        <fullName evidence="12">ShlB/FhaC/HecB family hemolysin secretion/activation protein</fullName>
    </submittedName>
</protein>
<keyword evidence="5" id="KW-0406">Ion transport</keyword>
<evidence type="ECO:0000256" key="4">
    <source>
        <dbReference type="ARBA" id="ARBA00022692"/>
    </source>
</evidence>
<keyword evidence="7" id="KW-0998">Cell outer membrane</keyword>
<gene>
    <name evidence="12" type="ORF">JQU52_09185</name>
</gene>
<dbReference type="GO" id="GO:0008320">
    <property type="term" value="F:protein transmembrane transporter activity"/>
    <property type="evidence" value="ECO:0007669"/>
    <property type="project" value="TreeGrafter"/>
</dbReference>
<dbReference type="Pfam" id="PF08479">
    <property type="entry name" value="POTRA_2"/>
    <property type="match status" value="1"/>
</dbReference>
<feature type="chain" id="PRO_5034382143" evidence="8">
    <location>
        <begin position="39"/>
        <end position="612"/>
    </location>
</feature>
<dbReference type="PANTHER" id="PTHR34597">
    <property type="entry name" value="SLR1661 PROTEIN"/>
    <property type="match status" value="1"/>
</dbReference>
<keyword evidence="6" id="KW-0472">Membrane</keyword>
<evidence type="ECO:0000256" key="2">
    <source>
        <dbReference type="ARBA" id="ARBA00009055"/>
    </source>
</evidence>
<evidence type="ECO:0000259" key="9">
    <source>
        <dbReference type="Pfam" id="PF03865"/>
    </source>
</evidence>
<evidence type="ECO:0000259" key="10">
    <source>
        <dbReference type="Pfam" id="PF08479"/>
    </source>
</evidence>
<feature type="domain" description="ShlB POTRA" evidence="11">
    <location>
        <begin position="185"/>
        <end position="245"/>
    </location>
</feature>
<keyword evidence="5" id="KW-0813">Transport</keyword>
<dbReference type="PIRSF" id="PIRSF029745">
    <property type="entry name" value="FhaC"/>
    <property type="match status" value="1"/>
</dbReference>
<proteinExistence type="inferred from homology"/>
<dbReference type="FunFam" id="2.40.160.50:FF:000009">
    <property type="entry name" value="Putative hemolysin activator protein"/>
    <property type="match status" value="1"/>
</dbReference>
<dbReference type="KEGG" id="ptes:JQU52_09185"/>
<keyword evidence="3" id="KW-1134">Transmembrane beta strand</keyword>
<dbReference type="InterPro" id="IPR013686">
    <property type="entry name" value="Polypept-transport_assoc_ShlB"/>
</dbReference>
<name>A0A892ZCZ6_9NEIS</name>
<comment type="similarity">
    <text evidence="2">Belongs to the TPS (TC 1.B.20) family.</text>
</comment>
<evidence type="ECO:0000313" key="13">
    <source>
        <dbReference type="Proteomes" id="UP000653156"/>
    </source>
</evidence>
<dbReference type="GO" id="GO:0098046">
    <property type="term" value="C:type V protein secretion system complex"/>
    <property type="evidence" value="ECO:0007669"/>
    <property type="project" value="TreeGrafter"/>
</dbReference>
<feature type="signal peptide" evidence="8">
    <location>
        <begin position="1"/>
        <end position="38"/>
    </location>
</feature>
<dbReference type="Pfam" id="PF17287">
    <property type="entry name" value="POTRA_3"/>
    <property type="match status" value="1"/>
</dbReference>
<dbReference type="InterPro" id="IPR035251">
    <property type="entry name" value="ShlB_POTRA"/>
</dbReference>
<evidence type="ECO:0000256" key="6">
    <source>
        <dbReference type="ARBA" id="ARBA00023136"/>
    </source>
</evidence>
<evidence type="ECO:0000256" key="3">
    <source>
        <dbReference type="ARBA" id="ARBA00022452"/>
    </source>
</evidence>
<dbReference type="InterPro" id="IPR027282">
    <property type="entry name" value="TPS"/>
</dbReference>
<dbReference type="Gene3D" id="3.10.20.310">
    <property type="entry name" value="membrane protein fhac"/>
    <property type="match status" value="1"/>
</dbReference>
<evidence type="ECO:0000313" key="12">
    <source>
        <dbReference type="EMBL" id="QRQ80911.1"/>
    </source>
</evidence>
<accession>A0A892ZCZ6</accession>
<dbReference type="Gene3D" id="2.40.160.50">
    <property type="entry name" value="membrane protein fhac: a member of the omp85/tpsb transporter family"/>
    <property type="match status" value="1"/>
</dbReference>
<dbReference type="EMBL" id="CP069798">
    <property type="protein sequence ID" value="QRQ80911.1"/>
    <property type="molecule type" value="Genomic_DNA"/>
</dbReference>
<organism evidence="12 13">
    <name type="scientific">Paralysiella testudinis</name>
    <dbReference type="NCBI Taxonomy" id="2809020"/>
    <lineage>
        <taxon>Bacteria</taxon>
        <taxon>Pseudomonadati</taxon>
        <taxon>Pseudomonadota</taxon>
        <taxon>Betaproteobacteria</taxon>
        <taxon>Neisseriales</taxon>
        <taxon>Neisseriaceae</taxon>
        <taxon>Paralysiella</taxon>
    </lineage>
</organism>
<evidence type="ECO:0000256" key="1">
    <source>
        <dbReference type="ARBA" id="ARBA00004442"/>
    </source>
</evidence>
<comment type="subcellular location">
    <subcellularLocation>
        <location evidence="1">Cell outer membrane</location>
    </subcellularLocation>
</comment>
<sequence>MKSYFTRHISPVNGIAASNLSVSVLAALLLSLPLYSQAAPLPPGAPKQADYLQADRLQQEQLIREQQRQQFQQQQMQPAVDVRLDDTATPPPTAFSLSQPESPCFAVQQITLTGSQAARFQFALNQAIAQSGFEPGMCLGAQGINHIMTLAQNAVIARGYTTTRILAAPQDINSGTLALTVIPGRIRQIRINMDDADTTHAGRIAAFQNEFPLSSGDVLNLRALEQGLENLKRIPTAEADIQIVPADTPDESDVVVLWRQRTLPIRVSFGVDDSGSKATGKYQGSVTLSADNPLGLSDLFYVSYNHDLGHKDRYTDKDGVTTGSGTRGYAVHYSAPFGNWLLGFNHNYYRYHQAVAGLSENYDYNGESWNSDFGVSRLLYRDARRKIQVGVKLWQRESKNYINDIEVPGQRRRTGGWSVNVDHKEYLGNATLNLGASYKRGTGRNQSLAAPEELFNEGSSRMQIISADAGLNLPFQLGKQAFSYDGNLHAQWNKTPLTPQDKIAIGGRYSVRGFDGELTLSAERGWYWRNDLAWQYRPGHQAYLGVDAGHVSGPSAQYLLGQTLIGSVLGFKGQVKAGGNLYYDVFVGKPLKKPQYFQTANTTVGFNLNYSF</sequence>
<dbReference type="InterPro" id="IPR005565">
    <property type="entry name" value="Hemolysn_activator_HlyB_C"/>
</dbReference>
<feature type="domain" description="Polypeptide-transport-associated ShlB-type" evidence="10">
    <location>
        <begin position="105"/>
        <end position="184"/>
    </location>
</feature>
<evidence type="ECO:0000259" key="11">
    <source>
        <dbReference type="Pfam" id="PF17287"/>
    </source>
</evidence>
<dbReference type="PANTHER" id="PTHR34597:SF3">
    <property type="entry name" value="OUTER MEMBRANE TRANSPORTER CDIB"/>
    <property type="match status" value="1"/>
</dbReference>
<dbReference type="GO" id="GO:0006811">
    <property type="term" value="P:monoatomic ion transport"/>
    <property type="evidence" value="ECO:0007669"/>
    <property type="project" value="UniProtKB-KW"/>
</dbReference>
<dbReference type="AlphaFoldDB" id="A0A892ZCZ6"/>
<evidence type="ECO:0000256" key="8">
    <source>
        <dbReference type="SAM" id="SignalP"/>
    </source>
</evidence>
<evidence type="ECO:0000256" key="5">
    <source>
        <dbReference type="ARBA" id="ARBA00023065"/>
    </source>
</evidence>